<dbReference type="AlphaFoldDB" id="A0A1X7V6F1"/>
<evidence type="ECO:0000256" key="2">
    <source>
        <dbReference type="ARBA" id="ARBA00022801"/>
    </source>
</evidence>
<evidence type="ECO:0000256" key="1">
    <source>
        <dbReference type="ARBA" id="ARBA00022723"/>
    </source>
</evidence>
<dbReference type="EnsemblMetazoa" id="Aqu2.1.35394_001">
    <property type="protein sequence ID" value="Aqu2.1.35394_001"/>
    <property type="gene ID" value="Aqu2.1.35394"/>
</dbReference>
<dbReference type="GO" id="GO:0008270">
    <property type="term" value="F:zinc ion binding"/>
    <property type="evidence" value="ECO:0007669"/>
    <property type="project" value="InterPro"/>
</dbReference>
<dbReference type="Gene3D" id="3.30.70.2330">
    <property type="match status" value="1"/>
</dbReference>
<evidence type="ECO:0000259" key="3">
    <source>
        <dbReference type="Pfam" id="PF08797"/>
    </source>
</evidence>
<dbReference type="InterPro" id="IPR014905">
    <property type="entry name" value="HIRAN"/>
</dbReference>
<evidence type="ECO:0000313" key="4">
    <source>
        <dbReference type="EnsemblMetazoa" id="Aqu2.1.35394_001"/>
    </source>
</evidence>
<proteinExistence type="predicted"/>
<sequence>MASQTNDRTRKTAVTELSSFIRGYHAYMEVWTPFIGEELLLRREPDNIKDGSAVCVLKHGEIVGHIPFNISNAVSHFLLRECNKGFVTVTGKKVNGGAGFGLEIPCIYQFYGPEPYIQKLEAIFVFLRNQNLL</sequence>
<dbReference type="GO" id="GO:0003676">
    <property type="term" value="F:nucleic acid binding"/>
    <property type="evidence" value="ECO:0007669"/>
    <property type="project" value="InterPro"/>
</dbReference>
<dbReference type="InParanoid" id="A0A1X7V6F1"/>
<keyword evidence="1" id="KW-0479">Metal-binding</keyword>
<reference evidence="4" key="1">
    <citation type="submission" date="2017-05" db="UniProtKB">
        <authorList>
            <consortium name="EnsemblMetazoa"/>
        </authorList>
    </citation>
    <scope>IDENTIFICATION</scope>
</reference>
<dbReference type="Pfam" id="PF08797">
    <property type="entry name" value="HIRAN"/>
    <property type="match status" value="1"/>
</dbReference>
<protein>
    <recommendedName>
        <fullName evidence="3">HIRAN domain-containing protein</fullName>
    </recommendedName>
</protein>
<name>A0A1X7V6F1_AMPQE</name>
<dbReference type="GO" id="GO:0016818">
    <property type="term" value="F:hydrolase activity, acting on acid anhydrides, in phosphorus-containing anhydrides"/>
    <property type="evidence" value="ECO:0007669"/>
    <property type="project" value="InterPro"/>
</dbReference>
<keyword evidence="2" id="KW-0378">Hydrolase</keyword>
<organism evidence="4">
    <name type="scientific">Amphimedon queenslandica</name>
    <name type="common">Sponge</name>
    <dbReference type="NCBI Taxonomy" id="400682"/>
    <lineage>
        <taxon>Eukaryota</taxon>
        <taxon>Metazoa</taxon>
        <taxon>Porifera</taxon>
        <taxon>Demospongiae</taxon>
        <taxon>Heteroscleromorpha</taxon>
        <taxon>Haplosclerida</taxon>
        <taxon>Niphatidae</taxon>
        <taxon>Amphimedon</taxon>
    </lineage>
</organism>
<feature type="domain" description="HIRAN" evidence="3">
    <location>
        <begin position="35"/>
        <end position="82"/>
    </location>
</feature>
<accession>A0A1X7V6F1</accession>